<evidence type="ECO:0000313" key="2">
    <source>
        <dbReference type="EMBL" id="CTQ43795.1"/>
    </source>
</evidence>
<dbReference type="PANTHER" id="PTHR42928">
    <property type="entry name" value="TRICARBOXYLATE-BINDING PROTEIN"/>
    <property type="match status" value="1"/>
</dbReference>
<evidence type="ECO:0000313" key="3">
    <source>
        <dbReference type="Proteomes" id="UP000048926"/>
    </source>
</evidence>
<dbReference type="STRING" id="187304.B0E33_18290"/>
<keyword evidence="3" id="KW-1185">Reference proteome</keyword>
<sequence>MTKTGAKSGCHLTRKGTVEMKKQVIALTAATLMSATAALAEYPEKPVSFIVPWPPGDLEDVLTRLIADKFQEMYGVPAAVVNKPGGGGGPFPGAVEVATAPADGYTVGSFVTDVPIGGPQIGIPELSPNPFEPIGIFMTYPFVIAAGADAPYATWAELADYAKENEIALGHFGSFLPPTQITFAAAKTSGFDFASEAAFDELNCNTLASGDVDVINTTLQQIQPCLGEVKILASIGKERTSLTPNVQTMQEINPDLSVALWNGLFVHKDVPEDARIKISEAAQAALKSPQALELIGQTGVLIYWQDPVQSEQQIEADAAALQKISELIEQ</sequence>
<comment type="similarity">
    <text evidence="1">Belongs to the UPF0065 (bug) family.</text>
</comment>
<gene>
    <name evidence="2" type="ORF">LAL4801_02237</name>
</gene>
<evidence type="ECO:0000256" key="1">
    <source>
        <dbReference type="ARBA" id="ARBA00006987"/>
    </source>
</evidence>
<proteinExistence type="inferred from homology"/>
<dbReference type="InterPro" id="IPR005064">
    <property type="entry name" value="BUG"/>
</dbReference>
<organism evidence="2 3">
    <name type="scientific">Roseibium aggregatum</name>
    <dbReference type="NCBI Taxonomy" id="187304"/>
    <lineage>
        <taxon>Bacteria</taxon>
        <taxon>Pseudomonadati</taxon>
        <taxon>Pseudomonadota</taxon>
        <taxon>Alphaproteobacteria</taxon>
        <taxon>Hyphomicrobiales</taxon>
        <taxon>Stappiaceae</taxon>
        <taxon>Roseibium</taxon>
    </lineage>
</organism>
<accession>A0A0M6Y0Z9</accession>
<dbReference type="AlphaFoldDB" id="A0A0M6Y0Z9"/>
<reference evidence="3" key="1">
    <citation type="submission" date="2015-07" db="EMBL/GenBank/DDBJ databases">
        <authorList>
            <person name="Rodrigo-Torres Lidia"/>
            <person name="Arahal R.David."/>
        </authorList>
    </citation>
    <scope>NUCLEOTIDE SEQUENCE [LARGE SCALE GENOMIC DNA]</scope>
    <source>
        <strain evidence="3">CECT 4801</strain>
    </source>
</reference>
<dbReference type="InterPro" id="IPR042100">
    <property type="entry name" value="Bug_dom1"/>
</dbReference>
<name>A0A0M6Y0Z9_9HYPH</name>
<dbReference type="Gene3D" id="3.40.190.150">
    <property type="entry name" value="Bordetella uptake gene, domain 1"/>
    <property type="match status" value="1"/>
</dbReference>
<dbReference type="Gene3D" id="3.40.190.10">
    <property type="entry name" value="Periplasmic binding protein-like II"/>
    <property type="match status" value="1"/>
</dbReference>
<protein>
    <submittedName>
        <fullName evidence="2">Tripartite tricarboxylate transporter family receptor</fullName>
    </submittedName>
</protein>
<dbReference type="Pfam" id="PF03401">
    <property type="entry name" value="TctC"/>
    <property type="match status" value="1"/>
</dbReference>
<dbReference type="Proteomes" id="UP000048926">
    <property type="component" value="Unassembled WGS sequence"/>
</dbReference>
<dbReference type="EMBL" id="CXST01000001">
    <property type="protein sequence ID" value="CTQ43795.1"/>
    <property type="molecule type" value="Genomic_DNA"/>
</dbReference>
<dbReference type="PANTHER" id="PTHR42928:SF5">
    <property type="entry name" value="BLR1237 PROTEIN"/>
    <property type="match status" value="1"/>
</dbReference>
<dbReference type="CDD" id="cd07012">
    <property type="entry name" value="PBP2_Bug_TTT"/>
    <property type="match status" value="1"/>
</dbReference>
<keyword evidence="2" id="KW-0675">Receptor</keyword>